<reference evidence="4" key="1">
    <citation type="submission" date="2023-03" db="EMBL/GenBank/DDBJ databases">
        <title>Mating type loci evolution in Malassezia.</title>
        <authorList>
            <person name="Coelho M.A."/>
        </authorList>
    </citation>
    <scope>NUCLEOTIDE SEQUENCE</scope>
    <source>
        <strain evidence="4">CBS 11721</strain>
    </source>
</reference>
<dbReference type="InterPro" id="IPR029058">
    <property type="entry name" value="AB_hydrolase_fold"/>
</dbReference>
<gene>
    <name evidence="4" type="ORF">MCUN1_002258</name>
</gene>
<comment type="catalytic activity">
    <reaction evidence="1">
        <text>a diacylglycerol + H2O = a monoacylglycerol + a fatty acid + H(+)</text>
        <dbReference type="Rhea" id="RHEA:32731"/>
        <dbReference type="ChEBI" id="CHEBI:15377"/>
        <dbReference type="ChEBI" id="CHEBI:15378"/>
        <dbReference type="ChEBI" id="CHEBI:17408"/>
        <dbReference type="ChEBI" id="CHEBI:18035"/>
        <dbReference type="ChEBI" id="CHEBI:28868"/>
    </reaction>
</comment>
<evidence type="ECO:0000313" key="5">
    <source>
        <dbReference type="Proteomes" id="UP001219933"/>
    </source>
</evidence>
<dbReference type="SUPFAM" id="SSF53474">
    <property type="entry name" value="alpha/beta-Hydrolases"/>
    <property type="match status" value="1"/>
</dbReference>
<dbReference type="InterPro" id="IPR051044">
    <property type="entry name" value="MAG_DAG_Lipase"/>
</dbReference>
<dbReference type="PANTHER" id="PTHR11614">
    <property type="entry name" value="PHOSPHOLIPASE-RELATED"/>
    <property type="match status" value="1"/>
</dbReference>
<proteinExistence type="predicted"/>
<dbReference type="InterPro" id="IPR022742">
    <property type="entry name" value="Hydrolase_4"/>
</dbReference>
<protein>
    <submittedName>
        <fullName evidence="4">Acylglycerol lipase</fullName>
        <ecNumber evidence="4">3.1.1.23</ecNumber>
    </submittedName>
</protein>
<evidence type="ECO:0000256" key="2">
    <source>
        <dbReference type="ARBA" id="ARBA00048461"/>
    </source>
</evidence>
<dbReference type="AlphaFoldDB" id="A0AAF0EVP6"/>
<dbReference type="Proteomes" id="UP001219933">
    <property type="component" value="Chromosome 3"/>
</dbReference>
<dbReference type="EC" id="3.1.1.23" evidence="4"/>
<evidence type="ECO:0000256" key="1">
    <source>
        <dbReference type="ARBA" id="ARBA00047591"/>
    </source>
</evidence>
<name>A0AAF0EVP6_9BASI</name>
<evidence type="ECO:0000313" key="4">
    <source>
        <dbReference type="EMBL" id="WFD35404.1"/>
    </source>
</evidence>
<keyword evidence="5" id="KW-1185">Reference proteome</keyword>
<organism evidence="4 5">
    <name type="scientific">Malassezia cuniculi</name>
    <dbReference type="NCBI Taxonomy" id="948313"/>
    <lineage>
        <taxon>Eukaryota</taxon>
        <taxon>Fungi</taxon>
        <taxon>Dikarya</taxon>
        <taxon>Basidiomycota</taxon>
        <taxon>Ustilaginomycotina</taxon>
        <taxon>Malasseziomycetes</taxon>
        <taxon>Malasseziales</taxon>
        <taxon>Malasseziaceae</taxon>
        <taxon>Malassezia</taxon>
    </lineage>
</organism>
<dbReference type="Pfam" id="PF12146">
    <property type="entry name" value="Hydrolase_4"/>
    <property type="match status" value="1"/>
</dbReference>
<dbReference type="EMBL" id="CP119879">
    <property type="protein sequence ID" value="WFD35404.1"/>
    <property type="molecule type" value="Genomic_DNA"/>
</dbReference>
<comment type="catalytic activity">
    <reaction evidence="2">
        <text>a monoacylglycerol + H2O = glycerol + a fatty acid + H(+)</text>
        <dbReference type="Rhea" id="RHEA:15245"/>
        <dbReference type="ChEBI" id="CHEBI:15377"/>
        <dbReference type="ChEBI" id="CHEBI:15378"/>
        <dbReference type="ChEBI" id="CHEBI:17408"/>
        <dbReference type="ChEBI" id="CHEBI:17754"/>
        <dbReference type="ChEBI" id="CHEBI:28868"/>
    </reaction>
</comment>
<accession>A0AAF0EVP6</accession>
<evidence type="ECO:0000259" key="3">
    <source>
        <dbReference type="Pfam" id="PF12146"/>
    </source>
</evidence>
<dbReference type="GO" id="GO:0047372">
    <property type="term" value="F:monoacylglycerol lipase activity"/>
    <property type="evidence" value="ECO:0007669"/>
    <property type="project" value="UniProtKB-EC"/>
</dbReference>
<keyword evidence="4" id="KW-0378">Hydrolase</keyword>
<feature type="domain" description="Serine aminopeptidase S33" evidence="3">
    <location>
        <begin position="51"/>
        <end position="312"/>
    </location>
</feature>
<dbReference type="Gene3D" id="3.40.50.1820">
    <property type="entry name" value="alpha/beta hydrolase"/>
    <property type="match status" value="1"/>
</dbReference>
<sequence length="333" mass="38261">MRVGHEKAAVKQKELVQTLDRHEEWFDLRADGLSQYFMSSWYPVVDGKRVQPKAAIVFIHGFGEFVERYDIPFRHFAKNGFMVSGFDQRGYGRTWYYQPDPDQTHGWTTWQDQFVDVSHKIELTRTRLDELYGKDVVPIFLMGHSMGGGISAGFVTRDAGAGPTEKALSMVSGVMLSAPWLDIFFPIPLAIRTFVMRTMLAIFPRLRIPLGPAAKELSRDPQVIETIRSEPMHNNYVYTRGLFDPMSSGPKIVSQDYVKWPERVPLIVIHGTGDKVTRADCSEKLVENLKSIDRDAEYVPMEGYYHELMHEPGDDKIKVVDTYIEWLNRHLSK</sequence>